<dbReference type="CDD" id="cd00350">
    <property type="entry name" value="rubredoxin_like"/>
    <property type="match status" value="1"/>
</dbReference>
<dbReference type="Gene3D" id="2.30.110.10">
    <property type="entry name" value="Electron Transport, Fmn-binding Protein, Chain A"/>
    <property type="match status" value="1"/>
</dbReference>
<dbReference type="InterPro" id="IPR024934">
    <property type="entry name" value="Rubredoxin-like_dom"/>
</dbReference>
<sequence>MDIKAFFKLSYGLYIVSSSYKSNQSGCVVNTLSQVTADPPKFSVTISKNSFTKKIIEKSGYFTATVLTKKATMDLIGEFGFKSSESTDKFLKFNTKLDENNIKYVTNHMASRYSFKVIDSLDLETHIMFIGKVLEAEILNNDDVMTYSYYHNVIKGSTPKNAPSYQKEPAKKGYICTVCGYFLDSDKIPDDFICPICKQGTDKFKKI</sequence>
<accession>A0ABP3UQ47</accession>
<evidence type="ECO:0000313" key="4">
    <source>
        <dbReference type="EMBL" id="GAA0737113.1"/>
    </source>
</evidence>
<keyword evidence="2" id="KW-0560">Oxidoreductase</keyword>
<keyword evidence="5" id="KW-1185">Reference proteome</keyword>
<dbReference type="SUPFAM" id="SSF57802">
    <property type="entry name" value="Rubredoxin-like"/>
    <property type="match status" value="1"/>
</dbReference>
<dbReference type="EMBL" id="BAAACG010000008">
    <property type="protein sequence ID" value="GAA0737113.1"/>
    <property type="molecule type" value="Genomic_DNA"/>
</dbReference>
<evidence type="ECO:0000313" key="5">
    <source>
        <dbReference type="Proteomes" id="UP001501510"/>
    </source>
</evidence>
<reference evidence="5" key="1">
    <citation type="journal article" date="2019" name="Int. J. Syst. Evol. Microbiol.">
        <title>The Global Catalogue of Microorganisms (GCM) 10K type strain sequencing project: providing services to taxonomists for standard genome sequencing and annotation.</title>
        <authorList>
            <consortium name="The Broad Institute Genomics Platform"/>
            <consortium name="The Broad Institute Genome Sequencing Center for Infectious Disease"/>
            <person name="Wu L."/>
            <person name="Ma J."/>
        </authorList>
    </citation>
    <scope>NUCLEOTIDE SEQUENCE [LARGE SCALE GENOMIC DNA]</scope>
    <source>
        <strain evidence="5">JCM 1407</strain>
    </source>
</reference>
<dbReference type="PANTHER" id="PTHR30466:SF1">
    <property type="entry name" value="FMN REDUCTASE (NADH) RUTF"/>
    <property type="match status" value="1"/>
</dbReference>
<organism evidence="4 5">
    <name type="scientific">Clostridium oceanicum</name>
    <dbReference type="NCBI Taxonomy" id="1543"/>
    <lineage>
        <taxon>Bacteria</taxon>
        <taxon>Bacillati</taxon>
        <taxon>Bacillota</taxon>
        <taxon>Clostridia</taxon>
        <taxon>Eubacteriales</taxon>
        <taxon>Clostridiaceae</taxon>
        <taxon>Clostridium</taxon>
    </lineage>
</organism>
<dbReference type="Pfam" id="PF01613">
    <property type="entry name" value="Flavin_Reduct"/>
    <property type="match status" value="1"/>
</dbReference>
<evidence type="ECO:0000256" key="2">
    <source>
        <dbReference type="ARBA" id="ARBA00023002"/>
    </source>
</evidence>
<dbReference type="SMART" id="SM00903">
    <property type="entry name" value="Flavin_Reduct"/>
    <property type="match status" value="1"/>
</dbReference>
<name>A0ABP3UQ47_9CLOT</name>
<gene>
    <name evidence="4" type="ORF">GCM10008906_12870</name>
</gene>
<protein>
    <submittedName>
        <fullName evidence="4">Flavin reductase</fullName>
    </submittedName>
</protein>
<evidence type="ECO:0000259" key="3">
    <source>
        <dbReference type="PROSITE" id="PS50903"/>
    </source>
</evidence>
<dbReference type="SUPFAM" id="SSF50475">
    <property type="entry name" value="FMN-binding split barrel"/>
    <property type="match status" value="1"/>
</dbReference>
<comment type="caution">
    <text evidence="4">The sequence shown here is derived from an EMBL/GenBank/DDBJ whole genome shotgun (WGS) entry which is preliminary data.</text>
</comment>
<dbReference type="InterPro" id="IPR012349">
    <property type="entry name" value="Split_barrel_FMN-bd"/>
</dbReference>
<proteinExistence type="predicted"/>
<comment type="cofactor">
    <cofactor evidence="1">
        <name>Fe(3+)</name>
        <dbReference type="ChEBI" id="CHEBI:29034"/>
    </cofactor>
</comment>
<dbReference type="InterPro" id="IPR050268">
    <property type="entry name" value="NADH-dep_flavin_reductase"/>
</dbReference>
<dbReference type="PANTHER" id="PTHR30466">
    <property type="entry name" value="FLAVIN REDUCTASE"/>
    <property type="match status" value="1"/>
</dbReference>
<dbReference type="Gene3D" id="2.20.28.10">
    <property type="match status" value="1"/>
</dbReference>
<dbReference type="Pfam" id="PF21349">
    <property type="entry name" value="RUBY_RBDX"/>
    <property type="match status" value="1"/>
</dbReference>
<dbReference type="InterPro" id="IPR002563">
    <property type="entry name" value="Flavin_Rdtase-like_dom"/>
</dbReference>
<evidence type="ECO:0000256" key="1">
    <source>
        <dbReference type="ARBA" id="ARBA00001965"/>
    </source>
</evidence>
<dbReference type="RefSeq" id="WP_343760038.1">
    <property type="nucleotide sequence ID" value="NZ_BAAACG010000008.1"/>
</dbReference>
<feature type="domain" description="Rubredoxin-like" evidence="3">
    <location>
        <begin position="171"/>
        <end position="207"/>
    </location>
</feature>
<dbReference type="Proteomes" id="UP001501510">
    <property type="component" value="Unassembled WGS sequence"/>
</dbReference>
<dbReference type="InterPro" id="IPR048574">
    <property type="entry name" value="RUBY_RBDX"/>
</dbReference>
<dbReference type="PROSITE" id="PS50903">
    <property type="entry name" value="RUBREDOXIN_LIKE"/>
    <property type="match status" value="1"/>
</dbReference>